<feature type="coiled-coil region" evidence="1">
    <location>
        <begin position="62"/>
        <end position="103"/>
    </location>
</feature>
<keyword evidence="2" id="KW-0812">Transmembrane</keyword>
<dbReference type="Proteomes" id="UP000029994">
    <property type="component" value="Unassembled WGS sequence"/>
</dbReference>
<dbReference type="eggNOG" id="ENOG5033CAE">
    <property type="taxonomic scope" value="Bacteria"/>
</dbReference>
<keyword evidence="2" id="KW-1133">Transmembrane helix</keyword>
<accession>A0A099LZ01</accession>
<dbReference type="EMBL" id="JMCG01000001">
    <property type="protein sequence ID" value="KGK12462.1"/>
    <property type="molecule type" value="Genomic_DNA"/>
</dbReference>
<reference evidence="3 4" key="1">
    <citation type="submission" date="2014-04" db="EMBL/GenBank/DDBJ databases">
        <title>Genome sequencing of Vibrio navarrensis strains.</title>
        <authorList>
            <person name="Gladney L.M."/>
            <person name="Katz L.S."/>
            <person name="Marino-Ramirez L."/>
            <person name="Jordan I.K."/>
        </authorList>
    </citation>
    <scope>NUCLEOTIDE SEQUENCE [LARGE SCALE GENOMIC DNA]</scope>
    <source>
        <strain evidence="3 4">ATCC 51183</strain>
    </source>
</reference>
<name>A0A099LZ01_9VIBR</name>
<evidence type="ECO:0000313" key="3">
    <source>
        <dbReference type="EMBL" id="KGK12462.1"/>
    </source>
</evidence>
<keyword evidence="2" id="KW-0472">Membrane</keyword>
<organism evidence="3 4">
    <name type="scientific">Vibrio navarrensis</name>
    <dbReference type="NCBI Taxonomy" id="29495"/>
    <lineage>
        <taxon>Bacteria</taxon>
        <taxon>Pseudomonadati</taxon>
        <taxon>Pseudomonadota</taxon>
        <taxon>Gammaproteobacteria</taxon>
        <taxon>Vibrionales</taxon>
        <taxon>Vibrionaceae</taxon>
        <taxon>Vibrio</taxon>
    </lineage>
</organism>
<evidence type="ECO:0000313" key="4">
    <source>
        <dbReference type="Proteomes" id="UP000029994"/>
    </source>
</evidence>
<dbReference type="AlphaFoldDB" id="A0A099LZ01"/>
<evidence type="ECO:0000256" key="1">
    <source>
        <dbReference type="SAM" id="Coils"/>
    </source>
</evidence>
<proteinExistence type="predicted"/>
<comment type="caution">
    <text evidence="3">The sequence shown here is derived from an EMBL/GenBank/DDBJ whole genome shotgun (WGS) entry which is preliminary data.</text>
</comment>
<dbReference type="GeneID" id="43684350"/>
<sequence length="111" mass="12780">MKKIEIFGSVITAIWIVCFAFLVVIKWDNAAKMNLNEWGDFLAGITAPVAFLWLIIGYFLQRVELKENTAALVEQREEMTKQAQELANQTKHLDESVRIAEQQAIIARHKY</sequence>
<feature type="transmembrane region" description="Helical" evidence="2">
    <location>
        <begin position="7"/>
        <end position="25"/>
    </location>
</feature>
<keyword evidence="4" id="KW-1185">Reference proteome</keyword>
<evidence type="ECO:0000256" key="2">
    <source>
        <dbReference type="SAM" id="Phobius"/>
    </source>
</evidence>
<feature type="transmembrane region" description="Helical" evidence="2">
    <location>
        <begin position="41"/>
        <end position="60"/>
    </location>
</feature>
<keyword evidence="1" id="KW-0175">Coiled coil</keyword>
<gene>
    <name evidence="3" type="ORF">EA26_14595</name>
</gene>
<protein>
    <submittedName>
        <fullName evidence="3">Uncharacterized protein</fullName>
    </submittedName>
</protein>
<dbReference type="RefSeq" id="WP_052079777.1">
    <property type="nucleotide sequence ID" value="NZ_CP061845.1"/>
</dbReference>